<name>A0A0L8FP09_OCTBM</name>
<dbReference type="EMBL" id="KQ428165">
    <property type="protein sequence ID" value="KOF66379.1"/>
    <property type="molecule type" value="Genomic_DNA"/>
</dbReference>
<dbReference type="STRING" id="37653.A0A0L8FP09"/>
<evidence type="ECO:0000313" key="3">
    <source>
        <dbReference type="EMBL" id="KOF66378.1"/>
    </source>
</evidence>
<dbReference type="EMBL" id="KQ428165">
    <property type="protein sequence ID" value="KOF66378.1"/>
    <property type="molecule type" value="Genomic_DNA"/>
</dbReference>
<protein>
    <submittedName>
        <fullName evidence="3">Uncharacterized protein</fullName>
    </submittedName>
</protein>
<evidence type="ECO:0000256" key="2">
    <source>
        <dbReference type="SAM" id="MobiDB-lite"/>
    </source>
</evidence>
<feature type="region of interest" description="Disordered" evidence="2">
    <location>
        <begin position="1"/>
        <end position="50"/>
    </location>
</feature>
<evidence type="ECO:0000256" key="1">
    <source>
        <dbReference type="ARBA" id="ARBA00009024"/>
    </source>
</evidence>
<dbReference type="OrthoDB" id="1045822at2759"/>
<comment type="similarity">
    <text evidence="1">Belongs to the cornifelin family.</text>
</comment>
<sequence length="156" mass="17118">MDTEEEPPEAITKQPANQPKTKTRPPAGGSNEVGEGPEIPLPHPGAGPEVAVAVPPLSTSSRGRNWSTGLCECRESIADNCVLSFWCWPFMRCNLAKRLNESRLTSLFPCIVFAMRVKVRAELKIAGTIPNDFCAALCCEPCVMCQMSRELQEVNR</sequence>
<dbReference type="AlphaFoldDB" id="A0A0L8FP09"/>
<accession>A0A0L8FP09</accession>
<dbReference type="KEGG" id="obi:106882123"/>
<dbReference type="PANTHER" id="PTHR15907">
    <property type="entry name" value="DUF614 FAMILY PROTEIN-RELATED"/>
    <property type="match status" value="1"/>
</dbReference>
<dbReference type="Pfam" id="PF04749">
    <property type="entry name" value="PLAC8"/>
    <property type="match status" value="1"/>
</dbReference>
<proteinExistence type="inferred from homology"/>
<dbReference type="InterPro" id="IPR006461">
    <property type="entry name" value="PLAC_motif_containing"/>
</dbReference>
<organism evidence="3">
    <name type="scientific">Octopus bimaculoides</name>
    <name type="common">California two-spotted octopus</name>
    <dbReference type="NCBI Taxonomy" id="37653"/>
    <lineage>
        <taxon>Eukaryota</taxon>
        <taxon>Metazoa</taxon>
        <taxon>Spiralia</taxon>
        <taxon>Lophotrochozoa</taxon>
        <taxon>Mollusca</taxon>
        <taxon>Cephalopoda</taxon>
        <taxon>Coleoidea</taxon>
        <taxon>Octopodiformes</taxon>
        <taxon>Octopoda</taxon>
        <taxon>Incirrata</taxon>
        <taxon>Octopodidae</taxon>
        <taxon>Octopus</taxon>
    </lineage>
</organism>
<reference evidence="3" key="1">
    <citation type="submission" date="2015-07" db="EMBL/GenBank/DDBJ databases">
        <title>MeaNS - Measles Nucleotide Surveillance Program.</title>
        <authorList>
            <person name="Tran T."/>
            <person name="Druce J."/>
        </authorList>
    </citation>
    <scope>NUCLEOTIDE SEQUENCE</scope>
    <source>
        <strain evidence="3">UCB-OBI-ISO-001</strain>
        <tissue evidence="3">Gonad</tissue>
    </source>
</reference>
<dbReference type="NCBIfam" id="TIGR01571">
    <property type="entry name" value="A_thal_Cys_rich"/>
    <property type="match status" value="1"/>
</dbReference>
<gene>
    <name evidence="3" type="ORF">OCBIM_22012455mg</name>
</gene>